<keyword evidence="1 4" id="KW-0808">Transferase</keyword>
<dbReference type="SUPFAM" id="SSF55729">
    <property type="entry name" value="Acyl-CoA N-acyltransferases (Nat)"/>
    <property type="match status" value="1"/>
</dbReference>
<dbReference type="Gene3D" id="3.40.630.30">
    <property type="match status" value="1"/>
</dbReference>
<evidence type="ECO:0000313" key="5">
    <source>
        <dbReference type="Proteomes" id="UP000003113"/>
    </source>
</evidence>
<dbReference type="PROSITE" id="PS51186">
    <property type="entry name" value="GNAT"/>
    <property type="match status" value="1"/>
</dbReference>
<organism evidence="4 5">
    <name type="scientific">Achromobacter arsenitoxydans SY8</name>
    <dbReference type="NCBI Taxonomy" id="477184"/>
    <lineage>
        <taxon>Bacteria</taxon>
        <taxon>Pseudomonadati</taxon>
        <taxon>Pseudomonadota</taxon>
        <taxon>Betaproteobacteria</taxon>
        <taxon>Burkholderiales</taxon>
        <taxon>Alcaligenaceae</taxon>
        <taxon>Achromobacter</taxon>
    </lineage>
</organism>
<keyword evidence="2" id="KW-0012">Acyltransferase</keyword>
<protein>
    <submittedName>
        <fullName evidence="4">GCN5-like N-acetyltransferase</fullName>
    </submittedName>
</protein>
<dbReference type="GO" id="GO:0016747">
    <property type="term" value="F:acyltransferase activity, transferring groups other than amino-acyl groups"/>
    <property type="evidence" value="ECO:0007669"/>
    <property type="project" value="InterPro"/>
</dbReference>
<dbReference type="Proteomes" id="UP000003113">
    <property type="component" value="Unassembled WGS sequence"/>
</dbReference>
<evidence type="ECO:0000256" key="2">
    <source>
        <dbReference type="ARBA" id="ARBA00023315"/>
    </source>
</evidence>
<keyword evidence="5" id="KW-1185">Reference proteome</keyword>
<gene>
    <name evidence="4" type="ORF">KYC_19549</name>
</gene>
<comment type="caution">
    <text evidence="4">The sequence shown here is derived from an EMBL/GenBank/DDBJ whole genome shotgun (WGS) entry which is preliminary data.</text>
</comment>
<dbReference type="Pfam" id="PF00583">
    <property type="entry name" value="Acetyltransf_1"/>
    <property type="match status" value="1"/>
</dbReference>
<dbReference type="STRING" id="477184.KYC_19549"/>
<dbReference type="InterPro" id="IPR016181">
    <property type="entry name" value="Acyl_CoA_acyltransferase"/>
</dbReference>
<dbReference type="PATRIC" id="fig|477184.5.peg.3842"/>
<dbReference type="InterPro" id="IPR050832">
    <property type="entry name" value="Bact_Acetyltransf"/>
</dbReference>
<name>H0FAV3_9BURK</name>
<reference evidence="4 5" key="1">
    <citation type="journal article" date="2012" name="J. Bacteriol.">
        <title>Genome sequence of the highly efficient arsenite-oxidizing bacterium Achromobacter arsenitoxydans SY8.</title>
        <authorList>
            <person name="Li X."/>
            <person name="Hu Y."/>
            <person name="Gong J."/>
            <person name="Lin Y."/>
            <person name="Johnstone L."/>
            <person name="Rensing C."/>
            <person name="Wang G."/>
        </authorList>
    </citation>
    <scope>NUCLEOTIDE SEQUENCE [LARGE SCALE GENOMIC DNA]</scope>
    <source>
        <strain evidence="4 5">SY8</strain>
    </source>
</reference>
<sequence length="149" mass="16269">MDIVYRAARAQDVAACIDIRGKTRENAFSEQDLAAVGVTLESWGAAVRDGALPGYVATVQGRICGYCFGDRETGEIVVLALLPEYEGRGAGKTLLGLVIRDLKELGFTRLFLGCATDPAVRSHGFYRRLGWRSTGTFDDANDEVLEYFP</sequence>
<proteinExistence type="predicted"/>
<evidence type="ECO:0000256" key="1">
    <source>
        <dbReference type="ARBA" id="ARBA00022679"/>
    </source>
</evidence>
<evidence type="ECO:0000259" key="3">
    <source>
        <dbReference type="PROSITE" id="PS51186"/>
    </source>
</evidence>
<dbReference type="EMBL" id="AGUF01000059">
    <property type="protein sequence ID" value="EHK64621.1"/>
    <property type="molecule type" value="Genomic_DNA"/>
</dbReference>
<dbReference type="PANTHER" id="PTHR43877">
    <property type="entry name" value="AMINOALKYLPHOSPHONATE N-ACETYLTRANSFERASE-RELATED-RELATED"/>
    <property type="match status" value="1"/>
</dbReference>
<evidence type="ECO:0000313" key="4">
    <source>
        <dbReference type="EMBL" id="EHK64621.1"/>
    </source>
</evidence>
<dbReference type="OrthoDB" id="7356080at2"/>
<dbReference type="AlphaFoldDB" id="H0FAV3"/>
<accession>H0FAV3</accession>
<dbReference type="InterPro" id="IPR000182">
    <property type="entry name" value="GNAT_dom"/>
</dbReference>
<dbReference type="eggNOG" id="COG0456">
    <property type="taxonomic scope" value="Bacteria"/>
</dbReference>
<dbReference type="CDD" id="cd04301">
    <property type="entry name" value="NAT_SF"/>
    <property type="match status" value="1"/>
</dbReference>
<feature type="domain" description="N-acetyltransferase" evidence="3">
    <location>
        <begin position="3"/>
        <end position="149"/>
    </location>
</feature>
<dbReference type="RefSeq" id="WP_008165458.1">
    <property type="nucleotide sequence ID" value="NZ_AGUF01000059.1"/>
</dbReference>